<reference evidence="2 3" key="1">
    <citation type="submission" date="2014-04" db="EMBL/GenBank/DDBJ databases">
        <authorList>
            <consortium name="DOE Joint Genome Institute"/>
            <person name="Kuo A."/>
            <person name="Kohler A."/>
            <person name="Costa M.D."/>
            <person name="Nagy L.G."/>
            <person name="Floudas D."/>
            <person name="Copeland A."/>
            <person name="Barry K.W."/>
            <person name="Cichocki N."/>
            <person name="Veneault-Fourrey C."/>
            <person name="LaButti K."/>
            <person name="Lindquist E.A."/>
            <person name="Lipzen A."/>
            <person name="Lundell T."/>
            <person name="Morin E."/>
            <person name="Murat C."/>
            <person name="Sun H."/>
            <person name="Tunlid A."/>
            <person name="Henrissat B."/>
            <person name="Grigoriev I.V."/>
            <person name="Hibbett D.S."/>
            <person name="Martin F."/>
            <person name="Nordberg H.P."/>
            <person name="Cantor M.N."/>
            <person name="Hua S.X."/>
        </authorList>
    </citation>
    <scope>NUCLEOTIDE SEQUENCE [LARGE SCALE GENOMIC DNA]</scope>
    <source>
        <strain evidence="2 3">441</strain>
    </source>
</reference>
<protein>
    <submittedName>
        <fullName evidence="2">Uncharacterized protein</fullName>
    </submittedName>
</protein>
<dbReference type="EMBL" id="KN833875">
    <property type="protein sequence ID" value="KIK15838.1"/>
    <property type="molecule type" value="Genomic_DNA"/>
</dbReference>
<evidence type="ECO:0000313" key="3">
    <source>
        <dbReference type="Proteomes" id="UP000054018"/>
    </source>
</evidence>
<feature type="region of interest" description="Disordered" evidence="1">
    <location>
        <begin position="305"/>
        <end position="339"/>
    </location>
</feature>
<keyword evidence="3" id="KW-1185">Reference proteome</keyword>
<dbReference type="Proteomes" id="UP000054018">
    <property type="component" value="Unassembled WGS sequence"/>
</dbReference>
<dbReference type="HOGENOM" id="CLU_036516_0_0_1"/>
<accession>A0A0C9Z7H9</accession>
<gene>
    <name evidence="2" type="ORF">PISMIDRAFT_16222</name>
</gene>
<organism evidence="2 3">
    <name type="scientific">Pisolithus microcarpus 441</name>
    <dbReference type="NCBI Taxonomy" id="765257"/>
    <lineage>
        <taxon>Eukaryota</taxon>
        <taxon>Fungi</taxon>
        <taxon>Dikarya</taxon>
        <taxon>Basidiomycota</taxon>
        <taxon>Agaricomycotina</taxon>
        <taxon>Agaricomycetes</taxon>
        <taxon>Agaricomycetidae</taxon>
        <taxon>Boletales</taxon>
        <taxon>Sclerodermatineae</taxon>
        <taxon>Pisolithaceae</taxon>
        <taxon>Pisolithus</taxon>
    </lineage>
</organism>
<proteinExistence type="predicted"/>
<reference evidence="3" key="2">
    <citation type="submission" date="2015-01" db="EMBL/GenBank/DDBJ databases">
        <title>Evolutionary Origins and Diversification of the Mycorrhizal Mutualists.</title>
        <authorList>
            <consortium name="DOE Joint Genome Institute"/>
            <consortium name="Mycorrhizal Genomics Consortium"/>
            <person name="Kohler A."/>
            <person name="Kuo A."/>
            <person name="Nagy L.G."/>
            <person name="Floudas D."/>
            <person name="Copeland A."/>
            <person name="Barry K.W."/>
            <person name="Cichocki N."/>
            <person name="Veneault-Fourrey C."/>
            <person name="LaButti K."/>
            <person name="Lindquist E.A."/>
            <person name="Lipzen A."/>
            <person name="Lundell T."/>
            <person name="Morin E."/>
            <person name="Murat C."/>
            <person name="Riley R."/>
            <person name="Ohm R."/>
            <person name="Sun H."/>
            <person name="Tunlid A."/>
            <person name="Henrissat B."/>
            <person name="Grigoriev I.V."/>
            <person name="Hibbett D.S."/>
            <person name="Martin F."/>
        </authorList>
    </citation>
    <scope>NUCLEOTIDE SEQUENCE [LARGE SCALE GENOMIC DNA]</scope>
    <source>
        <strain evidence="3">441</strain>
    </source>
</reference>
<dbReference type="OrthoDB" id="70823at2759"/>
<name>A0A0C9Z7H9_9AGAM</name>
<dbReference type="AlphaFoldDB" id="A0A0C9Z7H9"/>
<evidence type="ECO:0000313" key="2">
    <source>
        <dbReference type="EMBL" id="KIK15838.1"/>
    </source>
</evidence>
<evidence type="ECO:0000256" key="1">
    <source>
        <dbReference type="SAM" id="MobiDB-lite"/>
    </source>
</evidence>
<feature type="compositionally biased region" description="Low complexity" evidence="1">
    <location>
        <begin position="314"/>
        <end position="323"/>
    </location>
</feature>
<sequence>MCDDVPDFEQCDSYNAPLNMRPYALFDSSTDDPAPSPQLSSLSSQVDLSSFNSLDEIPLPWSFPGQSFSICHVLVTVPEILDKSCSLTPEVVAKSIDRLLADLTISISAVQYRLVLKLASIISPDECWSFHNQEVDHYTMAKVQGDLSEDTAATAGSSVAEKCPDITIKVEEVMLDPWSQEPLEFVADDGYSKKWDACFSEVAKFLSETTSFTASAFTWRSFLDTAAWNKADHSLHNAINTTTPLLPATFHPVVVDGMLQLYLTGCAPVPLAHPLYQYTCYDCCYFRHWSCHNSHGSRWAPAASIPSEGENLGSRRSTTCSVRSSRHRSPTPGPSVSTG</sequence>